<dbReference type="Pfam" id="PF05229">
    <property type="entry name" value="SCPU"/>
    <property type="match status" value="1"/>
</dbReference>
<name>A0A7W6NRA2_9CAUL</name>
<organism evidence="3 4">
    <name type="scientific">Brevundimonas lenta</name>
    <dbReference type="NCBI Taxonomy" id="424796"/>
    <lineage>
        <taxon>Bacteria</taxon>
        <taxon>Pseudomonadati</taxon>
        <taxon>Pseudomonadota</taxon>
        <taxon>Alphaproteobacteria</taxon>
        <taxon>Caulobacterales</taxon>
        <taxon>Caulobacteraceae</taxon>
        <taxon>Brevundimonas</taxon>
    </lineage>
</organism>
<dbReference type="Proteomes" id="UP000529946">
    <property type="component" value="Unassembled WGS sequence"/>
</dbReference>
<proteinExistence type="predicted"/>
<evidence type="ECO:0000313" key="4">
    <source>
        <dbReference type="Proteomes" id="UP000529946"/>
    </source>
</evidence>
<keyword evidence="4" id="KW-1185">Reference proteome</keyword>
<feature type="chain" id="PRO_5030710951" evidence="1">
    <location>
        <begin position="19"/>
        <end position="153"/>
    </location>
</feature>
<keyword evidence="1" id="KW-0732">Signal</keyword>
<dbReference type="SMART" id="SM00972">
    <property type="entry name" value="SCPU"/>
    <property type="match status" value="1"/>
</dbReference>
<protein>
    <submittedName>
        <fullName evidence="3">Spore coat protein U-like protein</fullName>
    </submittedName>
</protein>
<evidence type="ECO:0000313" key="3">
    <source>
        <dbReference type="EMBL" id="MBB4083960.1"/>
    </source>
</evidence>
<feature type="domain" description="Spore coat protein U/FanG" evidence="2">
    <location>
        <begin position="23"/>
        <end position="149"/>
    </location>
</feature>
<dbReference type="AlphaFoldDB" id="A0A7W6NRA2"/>
<dbReference type="InterPro" id="IPR007893">
    <property type="entry name" value="Spore_coat_U/FanG"/>
</dbReference>
<dbReference type="PANTHER" id="PTHR37089">
    <property type="entry name" value="PROTEIN U-RELATED"/>
    <property type="match status" value="1"/>
</dbReference>
<comment type="caution">
    <text evidence="3">The sequence shown here is derived from an EMBL/GenBank/DDBJ whole genome shotgun (WGS) entry which is preliminary data.</text>
</comment>
<dbReference type="RefSeq" id="WP_183205097.1">
    <property type="nucleotide sequence ID" value="NZ_BAAAER010000003.1"/>
</dbReference>
<keyword evidence="3" id="KW-0167">Capsid protein</keyword>
<feature type="signal peptide" evidence="1">
    <location>
        <begin position="1"/>
        <end position="18"/>
    </location>
</feature>
<dbReference type="PANTHER" id="PTHR37089:SF3">
    <property type="entry name" value="EXPORTED PROTEIN"/>
    <property type="match status" value="1"/>
</dbReference>
<gene>
    <name evidence="3" type="ORF">GGR12_002848</name>
</gene>
<evidence type="ECO:0000256" key="1">
    <source>
        <dbReference type="SAM" id="SignalP"/>
    </source>
</evidence>
<dbReference type="EMBL" id="JACIDM010000003">
    <property type="protein sequence ID" value="MBB4083960.1"/>
    <property type="molecule type" value="Genomic_DNA"/>
</dbReference>
<reference evidence="3 4" key="1">
    <citation type="submission" date="2020-08" db="EMBL/GenBank/DDBJ databases">
        <title>Genomic Encyclopedia of Type Strains, Phase IV (KMG-IV): sequencing the most valuable type-strain genomes for metagenomic binning, comparative biology and taxonomic classification.</title>
        <authorList>
            <person name="Goeker M."/>
        </authorList>
    </citation>
    <scope>NUCLEOTIDE SEQUENCE [LARGE SCALE GENOMIC DNA]</scope>
    <source>
        <strain evidence="3 4">DSM 23960</strain>
    </source>
</reference>
<accession>A0A7W6NRA2</accession>
<dbReference type="InterPro" id="IPR053167">
    <property type="entry name" value="Spore_coat_component"/>
</dbReference>
<evidence type="ECO:0000259" key="2">
    <source>
        <dbReference type="Pfam" id="PF05229"/>
    </source>
</evidence>
<sequence length="153" mass="15941">MRALITLSLLFASSAAAAQTPPPAATCNIRSPGLNFGIYSALDQAPGTALGRIDLSCLPLVATAGVRVSLSSGSSAQPLDRAMTNGDATLRYNLFADPGHHLVLGDGSNGTVEPVQLTRGLGRASFRVYGVIWPRQAVPAGDYSDTVRIDVEF</sequence>
<keyword evidence="3" id="KW-0946">Virion</keyword>